<dbReference type="GO" id="GO:0044218">
    <property type="term" value="C:other organism cell membrane"/>
    <property type="evidence" value="ECO:0007669"/>
    <property type="project" value="UniProtKB-KW"/>
</dbReference>
<dbReference type="Gene3D" id="1.25.40.20">
    <property type="entry name" value="Ankyrin repeat-containing domain"/>
    <property type="match status" value="2"/>
</dbReference>
<accession>A0A023FQA9</accession>
<sequence>SFAPPETTALWRRAMPHVCTESLVEQSRPEGSSALQGDTNRSAFTPYKSSTVLTNLQRGNVPTQTQPVPVRRCIHQLSAQGEISPDQITPERLDLRDEGGLTPLLWASAHGQLSTVRHLLAKGAQVGAQGLKGETALLLAAAQGHSHVVRYLLQHGANPNQADQEGNTALMYAALGNHAATAQELLSNGADMCAQNSVFDTAYDLSVAMSARQVQQVLDNYILKLLQG</sequence>
<keyword evidence="5" id="KW-0528">Neurotoxin</keyword>
<keyword evidence="5" id="KW-0800">Toxin</keyword>
<dbReference type="PRINTS" id="PR01415">
    <property type="entry name" value="ANKYRIN"/>
</dbReference>
<keyword evidence="5" id="KW-0638">Presynaptic neurotoxin</keyword>
<keyword evidence="2" id="KW-0268">Exocytosis</keyword>
<evidence type="ECO:0000256" key="8">
    <source>
        <dbReference type="PROSITE-ProRule" id="PRU00023"/>
    </source>
</evidence>
<dbReference type="PANTHER" id="PTHR24171">
    <property type="entry name" value="ANKYRIN REPEAT DOMAIN-CONTAINING PROTEIN 39-RELATED"/>
    <property type="match status" value="1"/>
</dbReference>
<name>A0A023FQA9_AMBCJ</name>
<evidence type="ECO:0000256" key="1">
    <source>
        <dbReference type="ARBA" id="ARBA00004175"/>
    </source>
</evidence>
<keyword evidence="3" id="KW-1052">Target cell membrane</keyword>
<proteinExistence type="evidence at transcript level"/>
<reference evidence="10" key="1">
    <citation type="submission" date="2014-03" db="EMBL/GenBank/DDBJ databases">
        <title>The sialotranscriptome of Amblyomma triste, Amblyomma parvum and Amblyomma cajennense ticks, uncovered by 454-based RNA-seq.</title>
        <authorList>
            <person name="Garcia G.R."/>
            <person name="Gardinassi L.G."/>
            <person name="Ribeiro J.M."/>
            <person name="Anatriello E."/>
            <person name="Ferreira B.R."/>
            <person name="Moreira H.N."/>
            <person name="Mafra C."/>
            <person name="Olegario M.M."/>
            <person name="Szabo P.J."/>
            <person name="Miranda-Santos I.K."/>
            <person name="Maruyama S.R."/>
        </authorList>
    </citation>
    <scope>NUCLEOTIDE SEQUENCE</scope>
    <source>
        <strain evidence="10">Uberlandia</strain>
        <tissue evidence="10">Salivary glands</tissue>
    </source>
</reference>
<dbReference type="PROSITE" id="PS50088">
    <property type="entry name" value="ANK_REPEAT"/>
    <property type="match status" value="3"/>
</dbReference>
<dbReference type="GO" id="GO:0044231">
    <property type="term" value="C:host cell presynaptic membrane"/>
    <property type="evidence" value="ECO:0007669"/>
    <property type="project" value="UniProtKB-KW"/>
</dbReference>
<dbReference type="AlphaFoldDB" id="A0A023FQA9"/>
<feature type="repeat" description="ANK" evidence="8">
    <location>
        <begin position="99"/>
        <end position="131"/>
    </location>
</feature>
<evidence type="ECO:0000256" key="6">
    <source>
        <dbReference type="ARBA" id="ARBA00023043"/>
    </source>
</evidence>
<evidence type="ECO:0000313" key="10">
    <source>
        <dbReference type="EMBL" id="JAC22898.1"/>
    </source>
</evidence>
<comment type="subcellular location">
    <subcellularLocation>
        <location evidence="1">Target cell membrane</location>
    </subcellularLocation>
</comment>
<dbReference type="GO" id="GO:0006887">
    <property type="term" value="P:exocytosis"/>
    <property type="evidence" value="ECO:0007669"/>
    <property type="project" value="UniProtKB-KW"/>
</dbReference>
<keyword evidence="7" id="KW-1053">Target membrane</keyword>
<evidence type="ECO:0000256" key="5">
    <source>
        <dbReference type="ARBA" id="ARBA00023028"/>
    </source>
</evidence>
<keyword evidence="7" id="KW-0472">Membrane</keyword>
<organism evidence="10">
    <name type="scientific">Amblyomma cajennense</name>
    <name type="common">Cayenne tick</name>
    <name type="synonym">Acarus cajennensis</name>
    <dbReference type="NCBI Taxonomy" id="34607"/>
    <lineage>
        <taxon>Eukaryota</taxon>
        <taxon>Metazoa</taxon>
        <taxon>Ecdysozoa</taxon>
        <taxon>Arthropoda</taxon>
        <taxon>Chelicerata</taxon>
        <taxon>Arachnida</taxon>
        <taxon>Acari</taxon>
        <taxon>Parasitiformes</taxon>
        <taxon>Ixodida</taxon>
        <taxon>Ixodoidea</taxon>
        <taxon>Ixodidae</taxon>
        <taxon>Amblyomminae</taxon>
        <taxon>Amblyomma</taxon>
    </lineage>
</organism>
<evidence type="ECO:0000256" key="9">
    <source>
        <dbReference type="SAM" id="MobiDB-lite"/>
    </source>
</evidence>
<protein>
    <submittedName>
        <fullName evidence="10">Putative ankyrin repeat family a rfxank-like 2</fullName>
    </submittedName>
</protein>
<dbReference type="SUPFAM" id="SSF48403">
    <property type="entry name" value="Ankyrin repeat"/>
    <property type="match status" value="1"/>
</dbReference>
<dbReference type="PROSITE" id="PS50297">
    <property type="entry name" value="ANK_REP_REGION"/>
    <property type="match status" value="3"/>
</dbReference>
<evidence type="ECO:0000256" key="4">
    <source>
        <dbReference type="ARBA" id="ARBA00022737"/>
    </source>
</evidence>
<feature type="region of interest" description="Disordered" evidence="9">
    <location>
        <begin position="24"/>
        <end position="43"/>
    </location>
</feature>
<feature type="repeat" description="ANK" evidence="8">
    <location>
        <begin position="132"/>
        <end position="164"/>
    </location>
</feature>
<evidence type="ECO:0000256" key="3">
    <source>
        <dbReference type="ARBA" id="ARBA00022537"/>
    </source>
</evidence>
<keyword evidence="4" id="KW-0677">Repeat</keyword>
<evidence type="ECO:0000256" key="2">
    <source>
        <dbReference type="ARBA" id="ARBA00022483"/>
    </source>
</evidence>
<feature type="repeat" description="ANK" evidence="8">
    <location>
        <begin position="165"/>
        <end position="197"/>
    </location>
</feature>
<dbReference type="SMART" id="SM00248">
    <property type="entry name" value="ANK"/>
    <property type="match status" value="3"/>
</dbReference>
<dbReference type="InterPro" id="IPR002110">
    <property type="entry name" value="Ankyrin_rpt"/>
</dbReference>
<keyword evidence="6 8" id="KW-0040">ANK repeat</keyword>
<dbReference type="Pfam" id="PF12796">
    <property type="entry name" value="Ank_2"/>
    <property type="match status" value="1"/>
</dbReference>
<dbReference type="InterPro" id="IPR036770">
    <property type="entry name" value="Ankyrin_rpt-contain_sf"/>
</dbReference>
<evidence type="ECO:0000256" key="7">
    <source>
        <dbReference type="ARBA" id="ARBA00023298"/>
    </source>
</evidence>
<dbReference type="EMBL" id="GBBK01001584">
    <property type="protein sequence ID" value="JAC22898.1"/>
    <property type="molecule type" value="mRNA"/>
</dbReference>
<feature type="non-terminal residue" evidence="10">
    <location>
        <position position="1"/>
    </location>
</feature>